<dbReference type="PANTHER" id="PTHR45398">
    <property type="match status" value="1"/>
</dbReference>
<dbReference type="SUPFAM" id="SSF56801">
    <property type="entry name" value="Acetyl-CoA synthetase-like"/>
    <property type="match status" value="1"/>
</dbReference>
<gene>
    <name evidence="2" type="ORF">JGB26_40860</name>
</gene>
<organism evidence="2 3">
    <name type="scientific">Streptomyces flavofungini</name>
    <dbReference type="NCBI Taxonomy" id="68200"/>
    <lineage>
        <taxon>Bacteria</taxon>
        <taxon>Bacillati</taxon>
        <taxon>Actinomycetota</taxon>
        <taxon>Actinomycetes</taxon>
        <taxon>Kitasatosporales</taxon>
        <taxon>Streptomycetaceae</taxon>
        <taxon>Streptomyces</taxon>
    </lineage>
</organism>
<dbReference type="Pfam" id="PF00668">
    <property type="entry name" value="Condensation"/>
    <property type="match status" value="1"/>
</dbReference>
<dbReference type="InterPro" id="IPR001242">
    <property type="entry name" value="Condensation_dom"/>
</dbReference>
<dbReference type="InterPro" id="IPR023213">
    <property type="entry name" value="CAT-like_dom_sf"/>
</dbReference>
<dbReference type="SUPFAM" id="SSF52777">
    <property type="entry name" value="CoA-dependent acyltransferases"/>
    <property type="match status" value="2"/>
</dbReference>
<dbReference type="Proteomes" id="UP000634780">
    <property type="component" value="Unassembled WGS sequence"/>
</dbReference>
<dbReference type="Gene3D" id="3.30.559.10">
    <property type="entry name" value="Chloramphenicol acetyltransferase-like domain"/>
    <property type="match status" value="1"/>
</dbReference>
<sequence length="556" mass="62846">MSTTNPDTSLDLIRKIKSLPANKQRALIAMLKKQGVDLSALEAIGPRPRTGSEPDRLSFAQQRLWFLAQLDGTSAYYNIPMAMRLRGPLDRPALLRALAEIVRRHEALRTRFVERDGVPYQEIGDGTDFTVSQEELTDSADLASICEREAVAPFDLARDSLIRVRLLRRSEQEHILLVTMHHSVSDGWSLGVFFREMVTLYEAFQAGDPSPLAPLPIQYADYAHWQRQWLVDEVQDRQLGYWTRQLDGVDARLPLPADRTRPAIKTYQGAHERFHLPEELLRQLKALADRHDVTLYMTLLSVYALLLHRYSEQTDIPVGTPVANRQRIESEGLIGFFANTLVMRTDLSGDPAFTDLLGRVRDVALQAFSHQDVPFEAVVDALRLERSLSHSPLFQVAFVLQEAHTDREVRLGELDVSLVEFDFDITKFDATLDLRETPDGLIGAFEYNTSLFDRATVQRFVRHYTALLHAVVAAPEERISRLSTLDAAERRQVVAEWNAVPAVAPVAPVGRCLHEWFEEVAAGSPDAVAVEFENCRVSYGELNARANRLARHLRGL</sequence>
<dbReference type="EMBL" id="JAEKOZ010000075">
    <property type="protein sequence ID" value="MBJ3813326.1"/>
    <property type="molecule type" value="Genomic_DNA"/>
</dbReference>
<comment type="caution">
    <text evidence="2">The sequence shown here is derived from an EMBL/GenBank/DDBJ whole genome shotgun (WGS) entry which is preliminary data.</text>
</comment>
<protein>
    <submittedName>
        <fullName evidence="2">Non-ribosomal peptide synthetase</fullName>
    </submittedName>
</protein>
<dbReference type="Gene3D" id="3.40.50.12780">
    <property type="entry name" value="N-terminal domain of ligase-like"/>
    <property type="match status" value="1"/>
</dbReference>
<reference evidence="2 3" key="1">
    <citation type="submission" date="2020-12" db="EMBL/GenBank/DDBJ databases">
        <title>Streptomyces typhae sp. nov., a novel endophytic actinomycete isolated from the root of cattail pollen (Typha angustifolia L.).</title>
        <authorList>
            <person name="Peng C."/>
            <person name="Liu C."/>
        </authorList>
    </citation>
    <scope>NUCLEOTIDE SEQUENCE [LARGE SCALE GENOMIC DNA]</scope>
    <source>
        <strain evidence="2 3">JCM 4753</strain>
    </source>
</reference>
<dbReference type="Gene3D" id="3.30.559.30">
    <property type="entry name" value="Nonribosomal peptide synthetase, condensation domain"/>
    <property type="match status" value="1"/>
</dbReference>
<evidence type="ECO:0000259" key="1">
    <source>
        <dbReference type="Pfam" id="PF00668"/>
    </source>
</evidence>
<dbReference type="PANTHER" id="PTHR45398:SF1">
    <property type="entry name" value="ENZYME, PUTATIVE (JCVI)-RELATED"/>
    <property type="match status" value="1"/>
</dbReference>
<feature type="domain" description="Condensation" evidence="1">
    <location>
        <begin position="57"/>
        <end position="493"/>
    </location>
</feature>
<accession>A0ABS0XJB6</accession>
<feature type="non-terminal residue" evidence="2">
    <location>
        <position position="556"/>
    </location>
</feature>
<proteinExistence type="predicted"/>
<evidence type="ECO:0000313" key="2">
    <source>
        <dbReference type="EMBL" id="MBJ3813326.1"/>
    </source>
</evidence>
<dbReference type="InterPro" id="IPR042099">
    <property type="entry name" value="ANL_N_sf"/>
</dbReference>
<keyword evidence="3" id="KW-1185">Reference proteome</keyword>
<dbReference type="RefSeq" id="WP_233104071.1">
    <property type="nucleotide sequence ID" value="NZ_JAEKOZ010000075.1"/>
</dbReference>
<name>A0ABS0XJB6_9ACTN</name>
<evidence type="ECO:0000313" key="3">
    <source>
        <dbReference type="Proteomes" id="UP000634780"/>
    </source>
</evidence>
<dbReference type="CDD" id="cd19531">
    <property type="entry name" value="LCL_NRPS-like"/>
    <property type="match status" value="1"/>
</dbReference>